<dbReference type="SUPFAM" id="SSF52151">
    <property type="entry name" value="FabD/lysophospholipase-like"/>
    <property type="match status" value="1"/>
</dbReference>
<dbReference type="InterPro" id="IPR001227">
    <property type="entry name" value="Ac_transferase_dom_sf"/>
</dbReference>
<evidence type="ECO:0000256" key="1">
    <source>
        <dbReference type="ARBA" id="ARBA00022450"/>
    </source>
</evidence>
<dbReference type="GO" id="GO:0004315">
    <property type="term" value="F:3-oxoacyl-[acyl-carrier-protein] synthase activity"/>
    <property type="evidence" value="ECO:0007669"/>
    <property type="project" value="InterPro"/>
</dbReference>
<evidence type="ECO:0000313" key="8">
    <source>
        <dbReference type="EMBL" id="CUV13763.1"/>
    </source>
</evidence>
<evidence type="ECO:0000259" key="7">
    <source>
        <dbReference type="PROSITE" id="PS52004"/>
    </source>
</evidence>
<dbReference type="GO" id="GO:0031177">
    <property type="term" value="F:phosphopantetheine binding"/>
    <property type="evidence" value="ECO:0007669"/>
    <property type="project" value="InterPro"/>
</dbReference>
<dbReference type="InterPro" id="IPR029063">
    <property type="entry name" value="SAM-dependent_MTases_sf"/>
</dbReference>
<evidence type="ECO:0000256" key="3">
    <source>
        <dbReference type="ARBA" id="ARBA00022679"/>
    </source>
</evidence>
<dbReference type="Gene3D" id="3.40.50.150">
    <property type="entry name" value="Vaccinia Virus protein VP39"/>
    <property type="match status" value="1"/>
</dbReference>
<feature type="domain" description="Ketosynthase family 3 (KS3)" evidence="7">
    <location>
        <begin position="22"/>
        <end position="437"/>
    </location>
</feature>
<dbReference type="Gene3D" id="3.30.70.3290">
    <property type="match status" value="1"/>
</dbReference>
<dbReference type="InterPro" id="IPR020803">
    <property type="entry name" value="MeTfrase_dom"/>
</dbReference>
<sequence length="1408" mass="148794">MDEREKRGGRVADCDATAGNGADGVSIVGLGCRFPGGIDSPDSFWNLVIEGRNAVRELPEHRRAWQRAESKGGFLDGVDAFDAQFFGVSASEARYMDPQQRLLLEVAWEAMESAGIDPSRLAGRRVGVFVGSFTNDYELLQSRAGGTAVGPYFGTGTSAALLAGRLAYRFGMTGPALVVNTACSSSLVAMHLARRSLLAGESEFALVAGVNLILSDEISASFRAAGMLAPDAQCKPWDASADGYVRSEGCAAVLLEGTQAARARGARIWARVIGSAVNQDGASGGITAPSATAQQQLIEDALGDAGIPPGAVQYVEAHGTGTPVGDPIEFEALARVFSGGRQRPQPLLLGSIKGNLGHTEAAAGLAGVIKVLLAMRHGQAPLTVNHRTLNPELQLERIPAVIPTVPTPWPTSSDGIRVAGVNSFGFSGTNAHVILAYDEEDAEAQEPAAIAAQPQLLCLSAPTADVLEQVAARYEHFLRTAEPEALDAVCHTAYVGRRHFRNRLAVQGASVAELADVLAAYRSASKGRAAARRHAGAIRSETPRVAFLFTGQGAQYWGMGRELFETDTTFRQSLVECDVQLAPKLGCSLIELMIGARDATGELAQTRFTQPALFAFQVALSNMFQAWGIRPAAVLGHSVGEFAAAVTAGVMSLTDALTLIEARGRLMQALPGGGMTAVQASEGDLAGVLAAFDAERLSLAVVNGPNASVIAGDRALLAAAHEQLAAQAIGFVELDVSHAFHTPAMRDAVEPFRAVLEHVRLNAPAMPFFSTVTGASVAAELAQADYWCSQLVQPVRFLSAVRQLDAAQFDACLEIGPSAVLTHLAKRCDLGGQAVWIGSQQQGSPGRAAAVDAAARLYTIGAALHHERIVGATRAQVVSLPTYPFQRKSFWIASPDVSESQKHTEGTNMTQVACREGDPSFVHADADAKAVLQDYYKTLSERVRQGADDAPSLRPFIRFAPFAAPVPGFTWLPTFLGRPLAQDMQARVDAAHGDMRAVLFSGVEFRNVRRVLDIGCGYSTDLIELAQAHGHLSLDGCNISEDQIDYGRRAIAHAGLEGRIRLHHLDSAKNDFPGLYDLVVSHQVIHHIRDKDAALRNVSEHLRKGAFLVAAEIVSNLEERIDHDPSSAHFETKKNWAGLLSRNQLRLVRCVDASQEIANYLHDDDFARTLREMAGSADASTLAHLHGPHSLGHLLRRGVASYLLLLVQRDYLSTAASLSSENRQRLVHPTPYAEAREALAGASAPARAAVARAAVPAPMPVPAQIAAPAPVSVPIAVAPAASTAAAGVSVESLVGIVAQLLECAPESLDREQTLVAQGLNSILAMDLTRRLKSAFGVSVTVKALLGGATIASLARSAPGAAAAVASAPVLPAASAGSHSDLLSRIGAMGEAEINRLLSQLEPRREAGL</sequence>
<dbReference type="Pfam" id="PF00109">
    <property type="entry name" value="ketoacyl-synt"/>
    <property type="match status" value="1"/>
</dbReference>
<reference evidence="8" key="1">
    <citation type="submission" date="2015-10" db="EMBL/GenBank/DDBJ databases">
        <authorList>
            <person name="Gilbert D.G."/>
        </authorList>
    </citation>
    <scope>NUCLEOTIDE SEQUENCE</scope>
    <source>
        <strain evidence="8">Phyl III-seqv23</strain>
    </source>
</reference>
<dbReference type="InterPro" id="IPR009081">
    <property type="entry name" value="PP-bd_ACP"/>
</dbReference>
<dbReference type="SUPFAM" id="SSF53901">
    <property type="entry name" value="Thiolase-like"/>
    <property type="match status" value="1"/>
</dbReference>
<proteinExistence type="predicted"/>
<dbReference type="SUPFAM" id="SSF55048">
    <property type="entry name" value="Probable ACP-binding domain of malonyl-CoA ACP transacylase"/>
    <property type="match status" value="1"/>
</dbReference>
<dbReference type="SMART" id="SM00827">
    <property type="entry name" value="PKS_AT"/>
    <property type="match status" value="1"/>
</dbReference>
<evidence type="ECO:0000256" key="2">
    <source>
        <dbReference type="ARBA" id="ARBA00022553"/>
    </source>
</evidence>
<gene>
    <name evidence="8" type="ORF">RUN39_v1_620019</name>
</gene>
<dbReference type="Gene3D" id="3.40.366.10">
    <property type="entry name" value="Malonyl-Coenzyme A Acyl Carrier Protein, domain 2"/>
    <property type="match status" value="1"/>
</dbReference>
<dbReference type="SUPFAM" id="SSF47336">
    <property type="entry name" value="ACP-like"/>
    <property type="match status" value="1"/>
</dbReference>
<dbReference type="InterPro" id="IPR020841">
    <property type="entry name" value="PKS_Beta-ketoAc_synthase_dom"/>
</dbReference>
<dbReference type="SMART" id="SM00828">
    <property type="entry name" value="PKS_MT"/>
    <property type="match status" value="1"/>
</dbReference>
<dbReference type="PROSITE" id="PS00606">
    <property type="entry name" value="KS3_1"/>
    <property type="match status" value="1"/>
</dbReference>
<keyword evidence="3" id="KW-0808">Transferase</keyword>
<dbReference type="InterPro" id="IPR036736">
    <property type="entry name" value="ACP-like_sf"/>
</dbReference>
<dbReference type="InterPro" id="IPR050091">
    <property type="entry name" value="PKS_NRPS_Biosynth_Enz"/>
</dbReference>
<dbReference type="InterPro" id="IPR020806">
    <property type="entry name" value="PKS_PP-bd"/>
</dbReference>
<dbReference type="CDD" id="cd02440">
    <property type="entry name" value="AdoMet_MTases"/>
    <property type="match status" value="1"/>
</dbReference>
<dbReference type="Gene3D" id="1.10.1200.10">
    <property type="entry name" value="ACP-like"/>
    <property type="match status" value="1"/>
</dbReference>
<dbReference type="PANTHER" id="PTHR43775:SF37">
    <property type="entry name" value="SI:DKEY-61P9.11"/>
    <property type="match status" value="1"/>
</dbReference>
<dbReference type="SMART" id="SM00823">
    <property type="entry name" value="PKS_PP"/>
    <property type="match status" value="1"/>
</dbReference>
<dbReference type="InterPro" id="IPR016039">
    <property type="entry name" value="Thiolase-like"/>
</dbReference>
<dbReference type="SUPFAM" id="SSF53335">
    <property type="entry name" value="S-adenosyl-L-methionine-dependent methyltransferases"/>
    <property type="match status" value="1"/>
</dbReference>
<dbReference type="Pfam" id="PF22621">
    <property type="entry name" value="CurL-like_PKS_C"/>
    <property type="match status" value="1"/>
</dbReference>
<dbReference type="FunFam" id="3.40.47.10:FF:000019">
    <property type="entry name" value="Polyketide synthase type I"/>
    <property type="match status" value="1"/>
</dbReference>
<dbReference type="Pfam" id="PF02801">
    <property type="entry name" value="Ketoacyl-synt_C"/>
    <property type="match status" value="1"/>
</dbReference>
<feature type="domain" description="Carrier" evidence="6">
    <location>
        <begin position="1284"/>
        <end position="1361"/>
    </location>
</feature>
<keyword evidence="4" id="KW-0511">Multifunctional enzyme</keyword>
<organism evidence="8">
    <name type="scientific">Ralstonia solanacearum</name>
    <name type="common">Pseudomonas solanacearum</name>
    <dbReference type="NCBI Taxonomy" id="305"/>
    <lineage>
        <taxon>Bacteria</taxon>
        <taxon>Pseudomonadati</taxon>
        <taxon>Pseudomonadota</taxon>
        <taxon>Betaproteobacteria</taxon>
        <taxon>Burkholderiales</taxon>
        <taxon>Burkholderiaceae</taxon>
        <taxon>Ralstonia</taxon>
        <taxon>Ralstonia solanacearum species complex</taxon>
    </lineage>
</organism>
<dbReference type="InterPro" id="IPR014030">
    <property type="entry name" value="Ketoacyl_synth_N"/>
</dbReference>
<dbReference type="Pfam" id="PF00698">
    <property type="entry name" value="Acyl_transf_1"/>
    <property type="match status" value="1"/>
</dbReference>
<evidence type="ECO:0000256" key="5">
    <source>
        <dbReference type="ARBA" id="ARBA00054155"/>
    </source>
</evidence>
<dbReference type="EMBL" id="LN899819">
    <property type="protein sequence ID" value="CUV13763.1"/>
    <property type="molecule type" value="Genomic_DNA"/>
</dbReference>
<dbReference type="Pfam" id="PF08242">
    <property type="entry name" value="Methyltransf_12"/>
    <property type="match status" value="1"/>
</dbReference>
<dbReference type="InterPro" id="IPR018201">
    <property type="entry name" value="Ketoacyl_synth_AS"/>
</dbReference>
<dbReference type="PANTHER" id="PTHR43775">
    <property type="entry name" value="FATTY ACID SYNTHASE"/>
    <property type="match status" value="1"/>
</dbReference>
<accession>A0A0S4TVR3</accession>
<protein>
    <submittedName>
        <fullName evidence="8">Putative CtaF</fullName>
    </submittedName>
</protein>
<dbReference type="InterPro" id="IPR014031">
    <property type="entry name" value="Ketoacyl_synth_C"/>
</dbReference>
<dbReference type="PROSITE" id="PS50075">
    <property type="entry name" value="CARRIER"/>
    <property type="match status" value="1"/>
</dbReference>
<dbReference type="InterPro" id="IPR016036">
    <property type="entry name" value="Malonyl_transacylase_ACP-bd"/>
</dbReference>
<evidence type="ECO:0000259" key="6">
    <source>
        <dbReference type="PROSITE" id="PS50075"/>
    </source>
</evidence>
<dbReference type="CDD" id="cd00833">
    <property type="entry name" value="PKS"/>
    <property type="match status" value="1"/>
</dbReference>
<dbReference type="InterPro" id="IPR016035">
    <property type="entry name" value="Acyl_Trfase/lysoPLipase"/>
</dbReference>
<dbReference type="GO" id="GO:0004312">
    <property type="term" value="F:fatty acid synthase activity"/>
    <property type="evidence" value="ECO:0007669"/>
    <property type="project" value="TreeGrafter"/>
</dbReference>
<dbReference type="SMART" id="SM00825">
    <property type="entry name" value="PKS_KS"/>
    <property type="match status" value="1"/>
</dbReference>
<dbReference type="Gene3D" id="3.40.47.10">
    <property type="match status" value="1"/>
</dbReference>
<dbReference type="PROSITE" id="PS52004">
    <property type="entry name" value="KS3_2"/>
    <property type="match status" value="1"/>
</dbReference>
<evidence type="ECO:0000256" key="4">
    <source>
        <dbReference type="ARBA" id="ARBA00023268"/>
    </source>
</evidence>
<dbReference type="InterPro" id="IPR013217">
    <property type="entry name" value="Methyltransf_12"/>
</dbReference>
<dbReference type="Pfam" id="PF00550">
    <property type="entry name" value="PP-binding"/>
    <property type="match status" value="1"/>
</dbReference>
<keyword evidence="2" id="KW-0597">Phosphoprotein</keyword>
<keyword evidence="1" id="KW-0596">Phosphopantetheine</keyword>
<dbReference type="InterPro" id="IPR014043">
    <property type="entry name" value="Acyl_transferase_dom"/>
</dbReference>
<comment type="function">
    <text evidence="5">Involved in production of the polyketide antibiotic thailandamide.</text>
</comment>
<name>A0A0S4TVR3_RALSL</name>
<dbReference type="GO" id="GO:0006633">
    <property type="term" value="P:fatty acid biosynthetic process"/>
    <property type="evidence" value="ECO:0007669"/>
    <property type="project" value="InterPro"/>
</dbReference>